<gene>
    <name evidence="1" type="ORF">SAMN05216605_121140</name>
</gene>
<keyword evidence="2" id="KW-1185">Reference proteome</keyword>
<dbReference type="Proteomes" id="UP000182894">
    <property type="component" value="Unassembled WGS sequence"/>
</dbReference>
<proteinExistence type="predicted"/>
<dbReference type="AlphaFoldDB" id="A0A1G8R3U1"/>
<name>A0A1G8R3U1_9PSED</name>
<reference evidence="2" key="1">
    <citation type="submission" date="2016-10" db="EMBL/GenBank/DDBJ databases">
        <authorList>
            <person name="Varghese N."/>
            <person name="Submissions S."/>
        </authorList>
    </citation>
    <scope>NUCLEOTIDE SEQUENCE [LARGE SCALE GENOMIC DNA]</scope>
    <source>
        <strain evidence="2">ATCC 700689</strain>
    </source>
</reference>
<organism evidence="1 2">
    <name type="scientific">Pseudomonas abietaniphila</name>
    <dbReference type="NCBI Taxonomy" id="89065"/>
    <lineage>
        <taxon>Bacteria</taxon>
        <taxon>Pseudomonadati</taxon>
        <taxon>Pseudomonadota</taxon>
        <taxon>Gammaproteobacteria</taxon>
        <taxon>Pseudomonadales</taxon>
        <taxon>Pseudomonadaceae</taxon>
        <taxon>Pseudomonas</taxon>
    </lineage>
</organism>
<evidence type="ECO:0000313" key="1">
    <source>
        <dbReference type="EMBL" id="SDJ11070.1"/>
    </source>
</evidence>
<protein>
    <submittedName>
        <fullName evidence="1">Uncharacterized protein</fullName>
    </submittedName>
</protein>
<accession>A0A1G8R3U1</accession>
<dbReference type="STRING" id="89065.SAMN05216605_121140"/>
<dbReference type="RefSeq" id="WP_074758313.1">
    <property type="nucleotide sequence ID" value="NZ_FNCO01000021.1"/>
</dbReference>
<sequence length="132" mass="14699">MAFAEIIFVLKFSSSIQVSHLNEAFRRLLESLKAKGSLNGTDGVDSGECAGIVGVKSKSKTQFLMQVQVLLEYTGSYDFEDLREQFYTLFENESALDSLSSEAKCLSVERVYTDWLADDDVQSVVASYQKGE</sequence>
<dbReference type="EMBL" id="FNCO01000021">
    <property type="protein sequence ID" value="SDJ11070.1"/>
    <property type="molecule type" value="Genomic_DNA"/>
</dbReference>
<evidence type="ECO:0000313" key="2">
    <source>
        <dbReference type="Proteomes" id="UP000182894"/>
    </source>
</evidence>